<dbReference type="Gene3D" id="3.40.50.300">
    <property type="entry name" value="P-loop containing nucleotide triphosphate hydrolases"/>
    <property type="match status" value="1"/>
</dbReference>
<dbReference type="PANTHER" id="PTHR42798:SF6">
    <property type="entry name" value="CELL DIVISION ATP-BINDING PROTEIN FTSE"/>
    <property type="match status" value="1"/>
</dbReference>
<dbReference type="CDD" id="cd03255">
    <property type="entry name" value="ABC_MJ0796_LolCDE_FtsE"/>
    <property type="match status" value="1"/>
</dbReference>
<dbReference type="AlphaFoldDB" id="A0A9N7PKF3"/>
<dbReference type="GO" id="GO:0022857">
    <property type="term" value="F:transmembrane transporter activity"/>
    <property type="evidence" value="ECO:0007669"/>
    <property type="project" value="UniProtKB-ARBA"/>
</dbReference>
<dbReference type="InterPro" id="IPR017911">
    <property type="entry name" value="MacB-like_ATP-bd"/>
</dbReference>
<evidence type="ECO:0000256" key="3">
    <source>
        <dbReference type="ARBA" id="ARBA00022741"/>
    </source>
</evidence>
<dbReference type="InterPro" id="IPR003593">
    <property type="entry name" value="AAA+_ATPase"/>
</dbReference>
<dbReference type="Proteomes" id="UP000280586">
    <property type="component" value="Chromosome"/>
</dbReference>
<evidence type="ECO:0000259" key="5">
    <source>
        <dbReference type="PROSITE" id="PS50893"/>
    </source>
</evidence>
<dbReference type="SMART" id="SM00382">
    <property type="entry name" value="AAA"/>
    <property type="match status" value="1"/>
</dbReference>
<feature type="domain" description="ABC transporter" evidence="5">
    <location>
        <begin position="2"/>
        <end position="227"/>
    </location>
</feature>
<dbReference type="GO" id="GO:0016887">
    <property type="term" value="F:ATP hydrolysis activity"/>
    <property type="evidence" value="ECO:0007669"/>
    <property type="project" value="InterPro"/>
</dbReference>
<dbReference type="InterPro" id="IPR027417">
    <property type="entry name" value="P-loop_NTPase"/>
</dbReference>
<dbReference type="PROSITE" id="PS50893">
    <property type="entry name" value="ABC_TRANSPORTER_2"/>
    <property type="match status" value="1"/>
</dbReference>
<name>A0A9N7PKF3_CLOSE</name>
<gene>
    <name evidence="6" type="ORF">CP523_04515</name>
</gene>
<comment type="similarity">
    <text evidence="1">Belongs to the ABC transporter superfamily.</text>
</comment>
<dbReference type="SUPFAM" id="SSF52540">
    <property type="entry name" value="P-loop containing nucleoside triphosphate hydrolases"/>
    <property type="match status" value="1"/>
</dbReference>
<protein>
    <submittedName>
        <fullName evidence="6">Peptide ABC transporter ATP-binding protein</fullName>
    </submittedName>
</protein>
<dbReference type="PANTHER" id="PTHR42798">
    <property type="entry name" value="LIPOPROTEIN-RELEASING SYSTEM ATP-BINDING PROTEIN LOLD"/>
    <property type="match status" value="1"/>
</dbReference>
<evidence type="ECO:0000256" key="1">
    <source>
        <dbReference type="ARBA" id="ARBA00005417"/>
    </source>
</evidence>
<accession>A0A9N7PKF3</accession>
<reference evidence="6 7" key="1">
    <citation type="submission" date="2017-09" db="EMBL/GenBank/DDBJ databases">
        <authorList>
            <person name="Thomas P."/>
            <person name="Seyboldt C."/>
        </authorList>
    </citation>
    <scope>NUCLEOTIDE SEQUENCE [LARGE SCALE GENOMIC DNA]</scope>
    <source>
        <strain evidence="6 7">DSM 7534</strain>
    </source>
</reference>
<keyword evidence="2" id="KW-0813">Transport</keyword>
<evidence type="ECO:0000313" key="6">
    <source>
        <dbReference type="EMBL" id="AYE35816.1"/>
    </source>
</evidence>
<dbReference type="InterPro" id="IPR003439">
    <property type="entry name" value="ABC_transporter-like_ATP-bd"/>
</dbReference>
<dbReference type="EMBL" id="CP023671">
    <property type="protein sequence ID" value="AYE35816.1"/>
    <property type="molecule type" value="Genomic_DNA"/>
</dbReference>
<dbReference type="GO" id="GO:0005524">
    <property type="term" value="F:ATP binding"/>
    <property type="evidence" value="ECO:0007669"/>
    <property type="project" value="UniProtKB-KW"/>
</dbReference>
<dbReference type="InterPro" id="IPR017871">
    <property type="entry name" value="ABC_transporter-like_CS"/>
</dbReference>
<keyword evidence="3" id="KW-0547">Nucleotide-binding</keyword>
<proteinExistence type="inferred from homology"/>
<sequence length="228" mass="24885">MIKLTNINKIYGELESETKALNNINLEIKKGELVALTGKSGSGKSTLLNLLGQLDVESSGSISIDGTITKNLTKNQRSKFRNSTIGFIVQHFALINDYTVYDNIELPLKYGNVKKSLRKDLILDVSSKLGIEDKLKSKPNNLSGGQCQRVAIARAIVNNPNIILADEPTGALDTVTGSEVMNIFKSLNSNGKTVIIVTHDLKLANECDRIIELKDGCIISDKIISNKN</sequence>
<keyword evidence="4 6" id="KW-0067">ATP-binding</keyword>
<dbReference type="PROSITE" id="PS00211">
    <property type="entry name" value="ABC_TRANSPORTER_1"/>
    <property type="match status" value="1"/>
</dbReference>
<dbReference type="GO" id="GO:0098796">
    <property type="term" value="C:membrane protein complex"/>
    <property type="evidence" value="ECO:0007669"/>
    <property type="project" value="UniProtKB-ARBA"/>
</dbReference>
<evidence type="ECO:0000256" key="2">
    <source>
        <dbReference type="ARBA" id="ARBA00022448"/>
    </source>
</evidence>
<dbReference type="KEGG" id="csep:CP523_04515"/>
<evidence type="ECO:0000313" key="7">
    <source>
        <dbReference type="Proteomes" id="UP000280586"/>
    </source>
</evidence>
<dbReference type="Pfam" id="PF00005">
    <property type="entry name" value="ABC_tran"/>
    <property type="match status" value="1"/>
</dbReference>
<dbReference type="FunFam" id="3.40.50.300:FF:000032">
    <property type="entry name" value="Export ABC transporter ATP-binding protein"/>
    <property type="match status" value="1"/>
</dbReference>
<organism evidence="6 7">
    <name type="scientific">Clostridium septicum</name>
    <dbReference type="NCBI Taxonomy" id="1504"/>
    <lineage>
        <taxon>Bacteria</taxon>
        <taxon>Bacillati</taxon>
        <taxon>Bacillota</taxon>
        <taxon>Clostridia</taxon>
        <taxon>Eubacteriales</taxon>
        <taxon>Clostridiaceae</taxon>
        <taxon>Clostridium</taxon>
    </lineage>
</organism>
<evidence type="ECO:0000256" key="4">
    <source>
        <dbReference type="ARBA" id="ARBA00022840"/>
    </source>
</evidence>